<dbReference type="Proteomes" id="UP001234178">
    <property type="component" value="Unassembled WGS sequence"/>
</dbReference>
<evidence type="ECO:0000313" key="3">
    <source>
        <dbReference type="EMBL" id="KAK4045090.1"/>
    </source>
</evidence>
<dbReference type="PANTHER" id="PTHR47739:SF1">
    <property type="entry name" value="TRNA1(VAL) (ADENINE(37)-N6)-METHYLTRANSFERASE"/>
    <property type="match status" value="1"/>
</dbReference>
<protein>
    <recommendedName>
        <fullName evidence="2">Methyltransferase small domain-containing protein</fullName>
    </recommendedName>
</protein>
<reference evidence="3 4" key="1">
    <citation type="journal article" date="2023" name="Nucleic Acids Res.">
        <title>The hologenome of Daphnia magna reveals possible DNA methylation and microbiome-mediated evolution of the host genome.</title>
        <authorList>
            <person name="Chaturvedi A."/>
            <person name="Li X."/>
            <person name="Dhandapani V."/>
            <person name="Marshall H."/>
            <person name="Kissane S."/>
            <person name="Cuenca-Cambronero M."/>
            <person name="Asole G."/>
            <person name="Calvet F."/>
            <person name="Ruiz-Romero M."/>
            <person name="Marangio P."/>
            <person name="Guigo R."/>
            <person name="Rago D."/>
            <person name="Mirbahai L."/>
            <person name="Eastwood N."/>
            <person name="Colbourne J.K."/>
            <person name="Zhou J."/>
            <person name="Mallon E."/>
            <person name="Orsini L."/>
        </authorList>
    </citation>
    <scope>NUCLEOTIDE SEQUENCE [LARGE SCALE GENOMIC DNA]</scope>
    <source>
        <strain evidence="3">LRV0_1</strain>
    </source>
</reference>
<feature type="domain" description="Methyltransferase small" evidence="2">
    <location>
        <begin position="58"/>
        <end position="141"/>
    </location>
</feature>
<dbReference type="SUPFAM" id="SSF53335">
    <property type="entry name" value="S-adenosyl-L-methionine-dependent methyltransferases"/>
    <property type="match status" value="1"/>
</dbReference>
<dbReference type="InterPro" id="IPR050210">
    <property type="entry name" value="tRNA_Adenine-N(6)_MTase"/>
</dbReference>
<dbReference type="InterPro" id="IPR007848">
    <property type="entry name" value="Small_mtfrase_dom"/>
</dbReference>
<evidence type="ECO:0000313" key="4">
    <source>
        <dbReference type="Proteomes" id="UP001234178"/>
    </source>
</evidence>
<dbReference type="Gene3D" id="3.40.50.150">
    <property type="entry name" value="Vaccinia Virus protein VP39"/>
    <property type="match status" value="1"/>
</dbReference>
<dbReference type="PANTHER" id="PTHR47739">
    <property type="entry name" value="TRNA1(VAL) (ADENINE(37)-N6)-METHYLTRANSFERASE"/>
    <property type="match status" value="1"/>
</dbReference>
<organism evidence="3 4">
    <name type="scientific">Daphnia magna</name>
    <dbReference type="NCBI Taxonomy" id="35525"/>
    <lineage>
        <taxon>Eukaryota</taxon>
        <taxon>Metazoa</taxon>
        <taxon>Ecdysozoa</taxon>
        <taxon>Arthropoda</taxon>
        <taxon>Crustacea</taxon>
        <taxon>Branchiopoda</taxon>
        <taxon>Diplostraca</taxon>
        <taxon>Cladocera</taxon>
        <taxon>Anomopoda</taxon>
        <taxon>Daphniidae</taxon>
        <taxon>Daphnia</taxon>
    </lineage>
</organism>
<comment type="caution">
    <text evidence="3">The sequence shown here is derived from an EMBL/GenBank/DDBJ whole genome shotgun (WGS) entry which is preliminary data.</text>
</comment>
<dbReference type="InterPro" id="IPR029063">
    <property type="entry name" value="SAM-dependent_MTases_sf"/>
</dbReference>
<dbReference type="CDD" id="cd02440">
    <property type="entry name" value="AdoMet_MTases"/>
    <property type="match status" value="1"/>
</dbReference>
<keyword evidence="4" id="KW-1185">Reference proteome</keyword>
<dbReference type="EMBL" id="JAOYFB010000041">
    <property type="protein sequence ID" value="KAK4045090.1"/>
    <property type="molecule type" value="Genomic_DNA"/>
</dbReference>
<name>A0ABR0B9I0_9CRUS</name>
<sequence>MRGGTYTDRPRVSSAVAAHPITSDANTADYRILQRKLGQRYSLDDVATAWEAVHARPQAARAIDLGTGIGSVLLMVAWKLQHARIEAIEAQEVSFRLLAQNVANNGLSDRVRIHHGDLRDRLPFAEKADLVTGTPPYLPPGTATEALDGQRAHARIELRGGVEAYCVAAAACLASGGAFVICADARTPERTEAAGRAAGLHPLAKRDVIPRAGKGRCLRFTRLFARRMAQRTRPSRSSIRSMCVTPRASSPSNPTRSVRRLASGGMRAKHRNHKEKSPQELLRAFFKRSRYRLALIAINGRAAEDDRHACLRICLCSRAGIRAEDHLRRRRCVVVAPSGRRRAVLALSEGGHRAPVAGIVLDVDLVRVELLTVRRRRDRLLAGEDLAADLGEGGGELLLDLGRRGDEDRGGAGAGGHRRQIRFETVVLEGEPDDVGLRAVGRLRVREHRLHVVADGRRIGPFVALLRLPVGHQDQDRLAAVVELGLLLFRVGERLRDGCFGRRVATVGAAGGERGHERPACVRERLFRTEGAAPVAQTSSVGKTISDAKVPVEAGASKKVFIAGSACCQRVVGSAQPAL</sequence>
<proteinExistence type="predicted"/>
<dbReference type="Pfam" id="PF05175">
    <property type="entry name" value="MTS"/>
    <property type="match status" value="1"/>
</dbReference>
<evidence type="ECO:0000256" key="1">
    <source>
        <dbReference type="SAM" id="MobiDB-lite"/>
    </source>
</evidence>
<accession>A0ABR0B9I0</accession>
<evidence type="ECO:0000259" key="2">
    <source>
        <dbReference type="Pfam" id="PF05175"/>
    </source>
</evidence>
<feature type="compositionally biased region" description="Polar residues" evidence="1">
    <location>
        <begin position="247"/>
        <end position="256"/>
    </location>
</feature>
<gene>
    <name evidence="3" type="ORF">OUZ56_032498</name>
</gene>
<feature type="region of interest" description="Disordered" evidence="1">
    <location>
        <begin position="231"/>
        <end position="278"/>
    </location>
</feature>